<gene>
    <name evidence="1" type="ordered locus">PF0901</name>
</gene>
<reference evidence="1 2" key="1">
    <citation type="journal article" date="1999" name="Genetics">
        <title>Divergence of the hyperthermophilic archaea Pyrococcus furiosus and P. horikoshii inferred from complete genomic sequences.</title>
        <authorList>
            <person name="Maeder D.L."/>
            <person name="Weiss R.B."/>
            <person name="Dunn D.M."/>
            <person name="Cherry J.L."/>
            <person name="Gonzalez J.M."/>
            <person name="DiRuggiero J."/>
            <person name="Robb F.T."/>
        </authorList>
    </citation>
    <scope>NUCLEOTIDE SEQUENCE [LARGE SCALE GENOMIC DNA]</scope>
    <source>
        <strain evidence="2">ATCC 43587 / DSM 3638 / JCM 8422 / Vc1</strain>
    </source>
</reference>
<accession>Q8U2D8</accession>
<evidence type="ECO:0000313" key="1">
    <source>
        <dbReference type="EMBL" id="AAL81025.1"/>
    </source>
</evidence>
<dbReference type="HOGENOM" id="CLU_1860774_0_0_2"/>
<dbReference type="PaxDb" id="186497-PF0901"/>
<dbReference type="KEGG" id="pfu:PF0901"/>
<sequence>MILCSEKEKCEGIKNSKDEGIIPRVLILSTLQGEPSREKAKIGIFGINPGPHLPFERLYYTDILKKHGLFTSEYSKSNAIKAFKEIHDTWVSEFIKNYRNYPFHYKYFANTLEFLKKAKTVLIYRRKYNSVWRISIL</sequence>
<dbReference type="EMBL" id="AE009950">
    <property type="protein sequence ID" value="AAL81025.1"/>
    <property type="molecule type" value="Genomic_DNA"/>
</dbReference>
<keyword evidence="2" id="KW-1185">Reference proteome</keyword>
<organism evidence="1 2">
    <name type="scientific">Pyrococcus furiosus (strain ATCC 43587 / DSM 3638 / JCM 8422 / Vc1)</name>
    <dbReference type="NCBI Taxonomy" id="186497"/>
    <lineage>
        <taxon>Archaea</taxon>
        <taxon>Methanobacteriati</taxon>
        <taxon>Methanobacteriota</taxon>
        <taxon>Thermococci</taxon>
        <taxon>Thermococcales</taxon>
        <taxon>Thermococcaceae</taxon>
        <taxon>Pyrococcus</taxon>
    </lineage>
</organism>
<protein>
    <submittedName>
        <fullName evidence="1">Uncharacterized protein</fullName>
    </submittedName>
</protein>
<dbReference type="AlphaFoldDB" id="Q8U2D8"/>
<dbReference type="PATRIC" id="fig|186497.12.peg.956"/>
<name>Q8U2D8_PYRFU</name>
<dbReference type="Proteomes" id="UP000001013">
    <property type="component" value="Chromosome"/>
</dbReference>
<evidence type="ECO:0000313" key="2">
    <source>
        <dbReference type="Proteomes" id="UP000001013"/>
    </source>
</evidence>
<dbReference type="SMR" id="Q8U2D8"/>
<proteinExistence type="predicted"/>
<dbReference type="eggNOG" id="arCOG12900">
    <property type="taxonomic scope" value="Archaea"/>
</dbReference>